<reference evidence="2" key="2">
    <citation type="submission" date="2025-08" db="UniProtKB">
        <authorList>
            <consortium name="EnsemblFungi"/>
        </authorList>
    </citation>
    <scope>IDENTIFICATION</scope>
    <source>
        <strain evidence="2">4287 / CBS 123668 / FGSC 9935 / NRRL 34936</strain>
    </source>
</reference>
<feature type="compositionally biased region" description="Basic residues" evidence="1">
    <location>
        <begin position="95"/>
        <end position="104"/>
    </location>
</feature>
<accession>A0A0D2XXC6</accession>
<protein>
    <submittedName>
        <fullName evidence="2">Uncharacterized protein</fullName>
    </submittedName>
</protein>
<feature type="compositionally biased region" description="Polar residues" evidence="1">
    <location>
        <begin position="1"/>
        <end position="27"/>
    </location>
</feature>
<reference evidence="3" key="1">
    <citation type="journal article" date="2012" name="Mol. Plant Microbe Interact.">
        <title>A highly conserved effector in Fusarium oxysporum is required for full virulence on Arabidopsis.</title>
        <authorList>
            <person name="Thatcher L.F."/>
            <person name="Gardiner D.M."/>
            <person name="Kazan K."/>
            <person name="Manners J."/>
        </authorList>
    </citation>
    <scope>NUCLEOTIDE SEQUENCE [LARGE SCALE GENOMIC DNA]</scope>
    <source>
        <strain evidence="3">Fo5176</strain>
    </source>
</reference>
<dbReference type="Proteomes" id="UP000002489">
    <property type="component" value="Unassembled WGS sequence"/>
</dbReference>
<evidence type="ECO:0000256" key="1">
    <source>
        <dbReference type="SAM" id="MobiDB-lite"/>
    </source>
</evidence>
<feature type="region of interest" description="Disordered" evidence="1">
    <location>
        <begin position="1"/>
        <end position="112"/>
    </location>
</feature>
<evidence type="ECO:0000313" key="2">
    <source>
        <dbReference type="EnsemblFungi" id="FOXG_08642P0"/>
    </source>
</evidence>
<proteinExistence type="predicted"/>
<dbReference type="AlphaFoldDB" id="A0A0D2XXC6"/>
<evidence type="ECO:0000313" key="3">
    <source>
        <dbReference type="Proteomes" id="UP000002489"/>
    </source>
</evidence>
<dbReference type="VEuPathDB" id="FungiDB:FOXG_08642"/>
<gene>
    <name evidence="2" type="primary">28950269</name>
</gene>
<name>A0A0D2XXC6_FUSOF</name>
<feature type="compositionally biased region" description="Basic and acidic residues" evidence="1">
    <location>
        <begin position="78"/>
        <end position="94"/>
    </location>
</feature>
<organism evidence="2 3">
    <name type="scientific">Fusarium oxysporum (strain Fo5176)</name>
    <name type="common">Fusarium vascular wilt</name>
    <dbReference type="NCBI Taxonomy" id="660025"/>
    <lineage>
        <taxon>Eukaryota</taxon>
        <taxon>Fungi</taxon>
        <taxon>Dikarya</taxon>
        <taxon>Ascomycota</taxon>
        <taxon>Pezizomycotina</taxon>
        <taxon>Sordariomycetes</taxon>
        <taxon>Hypocreomycetidae</taxon>
        <taxon>Hypocreales</taxon>
        <taxon>Nectriaceae</taxon>
        <taxon>Fusarium</taxon>
        <taxon>Fusarium oxysporum species complex</taxon>
    </lineage>
</organism>
<dbReference type="EnsemblFungi" id="FOXG_08642T0">
    <property type="protein sequence ID" value="FOXG_08642P0"/>
    <property type="gene ID" value="FOXG_08642"/>
</dbReference>
<sequence length="112" mass="12334">MTNPGSGNIFQGANNHESPGGNSSANGCGQGKAGRTLLLKWQRASDGNGETGQGRQGRQGRLRSGSEWKWQVAGARWQEGRTRPAEKEGANPEQKRKRQKRGRGWTKWGWEC</sequence>